<comment type="caution">
    <text evidence="1">The sequence shown here is derived from an EMBL/GenBank/DDBJ whole genome shotgun (WGS) entry which is preliminary data.</text>
</comment>
<organism evidence="1 2">
    <name type="scientific">Halteria grandinella</name>
    <dbReference type="NCBI Taxonomy" id="5974"/>
    <lineage>
        <taxon>Eukaryota</taxon>
        <taxon>Sar</taxon>
        <taxon>Alveolata</taxon>
        <taxon>Ciliophora</taxon>
        <taxon>Intramacronucleata</taxon>
        <taxon>Spirotrichea</taxon>
        <taxon>Stichotrichia</taxon>
        <taxon>Sporadotrichida</taxon>
        <taxon>Halteriidae</taxon>
        <taxon>Halteria</taxon>
    </lineage>
</organism>
<keyword evidence="2" id="KW-1185">Reference proteome</keyword>
<sequence>MVHGTERYRLCGGFCVRSHSGRRENRRRCGLVRYRGHDRLWHLASCEGQSDLRPIRNRRQSESIGLSFNSEMRSQRAKRTGVVLHFRRLYNGRQNDSFSTATRRSFDD</sequence>
<protein>
    <submittedName>
        <fullName evidence="1">Uncharacterized protein</fullName>
    </submittedName>
</protein>
<evidence type="ECO:0000313" key="2">
    <source>
        <dbReference type="Proteomes" id="UP000785679"/>
    </source>
</evidence>
<accession>A0A8J8NB11</accession>
<dbReference type="Proteomes" id="UP000785679">
    <property type="component" value="Unassembled WGS sequence"/>
</dbReference>
<dbReference type="EMBL" id="RRYP01029745">
    <property type="protein sequence ID" value="TNV71592.1"/>
    <property type="molecule type" value="Genomic_DNA"/>
</dbReference>
<name>A0A8J8NB11_HALGN</name>
<proteinExistence type="predicted"/>
<reference evidence="1" key="1">
    <citation type="submission" date="2019-06" db="EMBL/GenBank/DDBJ databases">
        <authorList>
            <person name="Zheng W."/>
        </authorList>
    </citation>
    <scope>NUCLEOTIDE SEQUENCE</scope>
    <source>
        <strain evidence="1">QDHG01</strain>
    </source>
</reference>
<dbReference type="AlphaFoldDB" id="A0A8J8NB11"/>
<gene>
    <name evidence="1" type="ORF">FGO68_gene15036</name>
</gene>
<evidence type="ECO:0000313" key="1">
    <source>
        <dbReference type="EMBL" id="TNV71592.1"/>
    </source>
</evidence>